<dbReference type="InterPro" id="IPR011989">
    <property type="entry name" value="ARM-like"/>
</dbReference>
<feature type="compositionally biased region" description="Low complexity" evidence="1">
    <location>
        <begin position="411"/>
        <end position="428"/>
    </location>
</feature>
<dbReference type="SMART" id="SM01140">
    <property type="entry name" value="Drf_GBD"/>
    <property type="match status" value="1"/>
</dbReference>
<sequence>MSSIAGLNTVHGFPASAPPPTTADSEPRHHQRSKSSVLRSLMGGGHKRNNSDGSGLPPAPLLTPLATTRAFHMSQQSLAPSRSSGVFHVGFDAAAAAAMEPERYAYALSELQQNRQERSPERPRTCDRGDQAPPSPTKSGLGTTLRAFGGRDRDSSKPPRTRDNGSTSPVKPKKAKSATSLVSLLRPKSIKNLKQLLTDEGDTARDAAREKDKENRSPPNSVGSGDHANMPPPPPPPIYAQFASQHFAPPSPRTESLVETPIRSGNPWMERTDASASSRTHKPRPKSFQAYVTRRDDDTPRSSGSGGSNSRAKRMTWGKNNTPSIEASSQGSRSKSSAPAARVAPEMPCIDPKDIDKHLEAMLDRRNIPENQRYKMRNLSDTIKMELIRQDWAEMQAKLERPPSHDGNVTAGASGPAPGGAASDQQGDNDGTGSPTKKDKKKHGRGLSLTLVRSGNKSNPPSPSKKKGDSSLGRHFRTKSSESLVSEPPSPGLLPSGYGNSLLAKVKGQQLPGDFVAYLQKVQQPEVVEVGKLHKLRLLLRNETVAWTEEFIRQGGMKEIVELLHRIMAVEWREEHEDALLHENLLCLKALCTTDMALQYLHSIHTTLFPALLHMIFDPEKKGPSEFTTRNIITSILLTYIEAATSQERVSRAQAVLGYLRDPEPKEEDRPVDFVLEMRRERPYRVWCKEVVNVTKEVFWIFLHNLNIVALPAADIKSSSPELPGLSSAGRLTTRTPSNPNQNNNNNTDLSLRDNGDTENQYAYMSRHFPQERPPVPAAPYVGGVEWDATNYLASHLDLMNAILACTGPTAAERNALRADLRISGWERCLGGSLRLCKEKFYGAVHDGLRTWVAAAHEDGWDVRDVRYGPPPESCAAKSRSASPAKKAGGAGDKNKDAGPPRIEMPKLDFGLPPVVGAGGDGDFRLSGVKRANEPWLS</sequence>
<feature type="region of interest" description="Disordered" evidence="1">
    <location>
        <begin position="919"/>
        <end position="938"/>
    </location>
</feature>
<reference evidence="3" key="2">
    <citation type="submission" date="2023-06" db="EMBL/GenBank/DDBJ databases">
        <authorList>
            <consortium name="Lawrence Berkeley National Laboratory"/>
            <person name="Mondo S.J."/>
            <person name="Hensen N."/>
            <person name="Bonometti L."/>
            <person name="Westerberg I."/>
            <person name="Brannstrom I.O."/>
            <person name="Guillou S."/>
            <person name="Cros-Aarteil S."/>
            <person name="Calhoun S."/>
            <person name="Haridas S."/>
            <person name="Kuo A."/>
            <person name="Pangilinan J."/>
            <person name="Riley R."/>
            <person name="Labutti K."/>
            <person name="Andreopoulos B."/>
            <person name="Lipzen A."/>
            <person name="Chen C."/>
            <person name="Yanf M."/>
            <person name="Daum C."/>
            <person name="Ng V."/>
            <person name="Clum A."/>
            <person name="Steindorff A."/>
            <person name="Ohm R."/>
            <person name="Martin F."/>
            <person name="Silar P."/>
            <person name="Natvig D."/>
            <person name="Lalanne C."/>
            <person name="Gautier V."/>
            <person name="Ament-Velasquez S.L."/>
            <person name="Kruys A."/>
            <person name="Hutchinson M.I."/>
            <person name="Powell A.J."/>
            <person name="Barry K."/>
            <person name="Miller A.N."/>
            <person name="Grigoriev I.V."/>
            <person name="Debuchy R."/>
            <person name="Gladieux P."/>
            <person name="Thoren M.H."/>
            <person name="Johannesson H."/>
        </authorList>
    </citation>
    <scope>NUCLEOTIDE SEQUENCE</scope>
    <source>
        <strain evidence="3">CBS 333.67</strain>
    </source>
</reference>
<feature type="region of interest" description="Disordered" evidence="1">
    <location>
        <begin position="719"/>
        <end position="756"/>
    </location>
</feature>
<feature type="region of interest" description="Disordered" evidence="1">
    <location>
        <begin position="111"/>
        <end position="351"/>
    </location>
</feature>
<feature type="compositionally biased region" description="Low complexity" evidence="1">
    <location>
        <begin position="733"/>
        <end position="750"/>
    </location>
</feature>
<dbReference type="AlphaFoldDB" id="A0AAJ0GNW4"/>
<feature type="compositionally biased region" description="Low complexity" evidence="1">
    <location>
        <begin position="328"/>
        <end position="337"/>
    </location>
</feature>
<gene>
    <name evidence="3" type="ORF">B0T15DRAFT_274762</name>
</gene>
<dbReference type="GO" id="GO:0030036">
    <property type="term" value="P:actin cytoskeleton organization"/>
    <property type="evidence" value="ECO:0007669"/>
    <property type="project" value="InterPro"/>
</dbReference>
<feature type="region of interest" description="Disordered" evidence="1">
    <location>
        <begin position="1"/>
        <end position="62"/>
    </location>
</feature>
<dbReference type="EMBL" id="JAUDZG010000006">
    <property type="protein sequence ID" value="KAK3303433.1"/>
    <property type="molecule type" value="Genomic_DNA"/>
</dbReference>
<dbReference type="GeneID" id="87882329"/>
<name>A0AAJ0GNW4_9PEZI</name>
<dbReference type="SUPFAM" id="SSF48371">
    <property type="entry name" value="ARM repeat"/>
    <property type="match status" value="1"/>
</dbReference>
<accession>A0AAJ0GNW4</accession>
<feature type="compositionally biased region" description="Basic and acidic residues" evidence="1">
    <location>
        <begin position="115"/>
        <end position="130"/>
    </location>
</feature>
<protein>
    <submittedName>
        <fullName evidence="3">Armadillo-type protein</fullName>
    </submittedName>
</protein>
<evidence type="ECO:0000256" key="1">
    <source>
        <dbReference type="SAM" id="MobiDB-lite"/>
    </source>
</evidence>
<dbReference type="InterPro" id="IPR010473">
    <property type="entry name" value="GTPase-bd"/>
</dbReference>
<dbReference type="GO" id="GO:0031267">
    <property type="term" value="F:small GTPase binding"/>
    <property type="evidence" value="ECO:0007669"/>
    <property type="project" value="InterPro"/>
</dbReference>
<evidence type="ECO:0000313" key="4">
    <source>
        <dbReference type="Proteomes" id="UP001273166"/>
    </source>
</evidence>
<keyword evidence="4" id="KW-1185">Reference proteome</keyword>
<dbReference type="GO" id="GO:0003779">
    <property type="term" value="F:actin binding"/>
    <property type="evidence" value="ECO:0007669"/>
    <property type="project" value="InterPro"/>
</dbReference>
<evidence type="ECO:0000313" key="3">
    <source>
        <dbReference type="EMBL" id="KAK3303433.1"/>
    </source>
</evidence>
<proteinExistence type="predicted"/>
<feature type="compositionally biased region" description="Low complexity" evidence="1">
    <location>
        <begin position="481"/>
        <end position="493"/>
    </location>
</feature>
<dbReference type="Pfam" id="PF06371">
    <property type="entry name" value="Drf_GBD"/>
    <property type="match status" value="1"/>
</dbReference>
<organism evidence="3 4">
    <name type="scientific">Chaetomium strumarium</name>
    <dbReference type="NCBI Taxonomy" id="1170767"/>
    <lineage>
        <taxon>Eukaryota</taxon>
        <taxon>Fungi</taxon>
        <taxon>Dikarya</taxon>
        <taxon>Ascomycota</taxon>
        <taxon>Pezizomycotina</taxon>
        <taxon>Sordariomycetes</taxon>
        <taxon>Sordariomycetidae</taxon>
        <taxon>Sordariales</taxon>
        <taxon>Chaetomiaceae</taxon>
        <taxon>Chaetomium</taxon>
    </lineage>
</organism>
<evidence type="ECO:0000259" key="2">
    <source>
        <dbReference type="SMART" id="SM01140"/>
    </source>
</evidence>
<reference evidence="3" key="1">
    <citation type="journal article" date="2023" name="Mol. Phylogenet. Evol.">
        <title>Genome-scale phylogeny and comparative genomics of the fungal order Sordariales.</title>
        <authorList>
            <person name="Hensen N."/>
            <person name="Bonometti L."/>
            <person name="Westerberg I."/>
            <person name="Brannstrom I.O."/>
            <person name="Guillou S."/>
            <person name="Cros-Aarteil S."/>
            <person name="Calhoun S."/>
            <person name="Haridas S."/>
            <person name="Kuo A."/>
            <person name="Mondo S."/>
            <person name="Pangilinan J."/>
            <person name="Riley R."/>
            <person name="LaButti K."/>
            <person name="Andreopoulos B."/>
            <person name="Lipzen A."/>
            <person name="Chen C."/>
            <person name="Yan M."/>
            <person name="Daum C."/>
            <person name="Ng V."/>
            <person name="Clum A."/>
            <person name="Steindorff A."/>
            <person name="Ohm R.A."/>
            <person name="Martin F."/>
            <person name="Silar P."/>
            <person name="Natvig D.O."/>
            <person name="Lalanne C."/>
            <person name="Gautier V."/>
            <person name="Ament-Velasquez S.L."/>
            <person name="Kruys A."/>
            <person name="Hutchinson M.I."/>
            <person name="Powell A.J."/>
            <person name="Barry K."/>
            <person name="Miller A.N."/>
            <person name="Grigoriev I.V."/>
            <person name="Debuchy R."/>
            <person name="Gladieux P."/>
            <person name="Hiltunen Thoren M."/>
            <person name="Johannesson H."/>
        </authorList>
    </citation>
    <scope>NUCLEOTIDE SEQUENCE</scope>
    <source>
        <strain evidence="3">CBS 333.67</strain>
    </source>
</reference>
<feature type="compositionally biased region" description="Basic and acidic residues" evidence="1">
    <location>
        <begin position="202"/>
        <end position="216"/>
    </location>
</feature>
<dbReference type="RefSeq" id="XP_062719213.1">
    <property type="nucleotide sequence ID" value="XM_062863500.1"/>
</dbReference>
<feature type="compositionally biased region" description="Low complexity" evidence="1">
    <location>
        <begin position="874"/>
        <end position="888"/>
    </location>
</feature>
<feature type="region of interest" description="Disordered" evidence="1">
    <location>
        <begin position="400"/>
        <end position="493"/>
    </location>
</feature>
<feature type="compositionally biased region" description="Basic and acidic residues" evidence="1">
    <location>
        <begin position="893"/>
        <end position="907"/>
    </location>
</feature>
<feature type="compositionally biased region" description="Basic and acidic residues" evidence="1">
    <location>
        <begin position="149"/>
        <end position="163"/>
    </location>
</feature>
<dbReference type="Gene3D" id="1.25.10.10">
    <property type="entry name" value="Leucine-rich Repeat Variant"/>
    <property type="match status" value="1"/>
</dbReference>
<feature type="domain" description="Formin GTPase-binding" evidence="2">
    <location>
        <begin position="347"/>
        <end position="640"/>
    </location>
</feature>
<feature type="compositionally biased region" description="Polar residues" evidence="1">
    <location>
        <begin position="318"/>
        <end position="327"/>
    </location>
</feature>
<dbReference type="Proteomes" id="UP001273166">
    <property type="component" value="Unassembled WGS sequence"/>
</dbReference>
<feature type="region of interest" description="Disordered" evidence="1">
    <location>
        <begin position="872"/>
        <end position="911"/>
    </location>
</feature>
<comment type="caution">
    <text evidence="3">The sequence shown here is derived from an EMBL/GenBank/DDBJ whole genome shotgun (WGS) entry which is preliminary data.</text>
</comment>
<dbReference type="InterPro" id="IPR016024">
    <property type="entry name" value="ARM-type_fold"/>
</dbReference>